<gene>
    <name evidence="3" type="ORF">QOZ99_001638</name>
</gene>
<reference evidence="3 4" key="1">
    <citation type="submission" date="2023-07" db="EMBL/GenBank/DDBJ databases">
        <title>Genomic Encyclopedia of Type Strains, Phase IV (KMG-IV): sequencing the most valuable type-strain genomes for metagenomic binning, comparative biology and taxonomic classification.</title>
        <authorList>
            <person name="Goeker M."/>
        </authorList>
    </citation>
    <scope>NUCLEOTIDE SEQUENCE [LARGE SCALE GENOMIC DNA]</scope>
    <source>
        <strain evidence="3 4">DSM 15561</strain>
    </source>
</reference>
<organism evidence="3 4">
    <name type="scientific">Ancylobacter amanitiformis</name>
    <dbReference type="NCBI Taxonomy" id="217069"/>
    <lineage>
        <taxon>Bacteria</taxon>
        <taxon>Pseudomonadati</taxon>
        <taxon>Pseudomonadota</taxon>
        <taxon>Alphaproteobacteria</taxon>
        <taxon>Hyphomicrobiales</taxon>
        <taxon>Xanthobacteraceae</taxon>
        <taxon>Ancylobacter</taxon>
    </lineage>
</organism>
<evidence type="ECO:0000313" key="3">
    <source>
        <dbReference type="EMBL" id="MDQ0510750.1"/>
    </source>
</evidence>
<feature type="region of interest" description="Disordered" evidence="1">
    <location>
        <begin position="175"/>
        <end position="212"/>
    </location>
</feature>
<evidence type="ECO:0000256" key="2">
    <source>
        <dbReference type="SAM" id="Phobius"/>
    </source>
</evidence>
<feature type="transmembrane region" description="Helical" evidence="2">
    <location>
        <begin position="241"/>
        <end position="267"/>
    </location>
</feature>
<dbReference type="Proteomes" id="UP001235094">
    <property type="component" value="Unassembled WGS sequence"/>
</dbReference>
<sequence length="357" mass="37077">MIRNVYIGSHSLSDYSESAANDVHILDSYNIIIDSIRSAAGEDAADFFALPQVVRGNGASATSVAWYASSSGAIQQWRELDFHTQIRVAGEVGAILERLRPLLSDPGIGPLLQRWLNVTDIGNNLHLVGGRPVLVNWGLLPSATAASMDARDRAFASNLGRFAPWLTTPAFHSLESVEPTSPSPSPTPTAAPASPVEPSRSQNEAASQVPPDVGASFAAEGHVAAMTAAQAAPAGPAPSRAWLPVAIACAVAALILILLLIPGVLLYPDTEVGQGSAAGTEAVLRQRIEDLQQTLQARTCQGGAVPGSPQNLLSPRSGALDRTLFPAAAPSILPSSPAGGRLAMIASAALTTRSLTW</sequence>
<keyword evidence="4" id="KW-1185">Reference proteome</keyword>
<proteinExistence type="predicted"/>
<keyword evidence="2" id="KW-0472">Membrane</keyword>
<keyword evidence="2" id="KW-0812">Transmembrane</keyword>
<feature type="compositionally biased region" description="Low complexity" evidence="1">
    <location>
        <begin position="190"/>
        <end position="199"/>
    </location>
</feature>
<evidence type="ECO:0000313" key="4">
    <source>
        <dbReference type="Proteomes" id="UP001235094"/>
    </source>
</evidence>
<protein>
    <submittedName>
        <fullName evidence="3">Uncharacterized protein</fullName>
    </submittedName>
</protein>
<name>A0ABU0LQ34_9HYPH</name>
<dbReference type="RefSeq" id="WP_306889472.1">
    <property type="nucleotide sequence ID" value="NZ_JAUSVR010000004.1"/>
</dbReference>
<accession>A0ABU0LQ34</accession>
<keyword evidence="2" id="KW-1133">Transmembrane helix</keyword>
<comment type="caution">
    <text evidence="3">The sequence shown here is derived from an EMBL/GenBank/DDBJ whole genome shotgun (WGS) entry which is preliminary data.</text>
</comment>
<dbReference type="EMBL" id="JAUSVR010000004">
    <property type="protein sequence ID" value="MDQ0510750.1"/>
    <property type="molecule type" value="Genomic_DNA"/>
</dbReference>
<evidence type="ECO:0000256" key="1">
    <source>
        <dbReference type="SAM" id="MobiDB-lite"/>
    </source>
</evidence>